<dbReference type="InterPro" id="IPR013783">
    <property type="entry name" value="Ig-like_fold"/>
</dbReference>
<dbReference type="GO" id="GO:0006955">
    <property type="term" value="P:immune response"/>
    <property type="evidence" value="ECO:0007669"/>
    <property type="project" value="TreeGrafter"/>
</dbReference>
<keyword evidence="2" id="KW-0490">MHC I</keyword>
<dbReference type="InterPro" id="IPR003006">
    <property type="entry name" value="Ig/MHC_CS"/>
</dbReference>
<dbReference type="GO" id="GO:0042612">
    <property type="term" value="C:MHC class I protein complex"/>
    <property type="evidence" value="ECO:0007669"/>
    <property type="project" value="UniProtKB-KW"/>
</dbReference>
<dbReference type="Ensembl" id="ENSNNAT00000011710.1">
    <property type="protein sequence ID" value="ENSNNAP00000011197.1"/>
    <property type="gene ID" value="ENSNNAG00000007123.1"/>
</dbReference>
<evidence type="ECO:0000256" key="1">
    <source>
        <dbReference type="ARBA" id="ARBA00004479"/>
    </source>
</evidence>
<organism evidence="13 14">
    <name type="scientific">Naja naja</name>
    <name type="common">Indian cobra</name>
    <dbReference type="NCBI Taxonomy" id="35670"/>
    <lineage>
        <taxon>Eukaryota</taxon>
        <taxon>Metazoa</taxon>
        <taxon>Chordata</taxon>
        <taxon>Craniata</taxon>
        <taxon>Vertebrata</taxon>
        <taxon>Euteleostomi</taxon>
        <taxon>Lepidosauria</taxon>
        <taxon>Squamata</taxon>
        <taxon>Bifurcata</taxon>
        <taxon>Unidentata</taxon>
        <taxon>Episquamata</taxon>
        <taxon>Toxicofera</taxon>
        <taxon>Serpentes</taxon>
        <taxon>Colubroidea</taxon>
        <taxon>Elapidae</taxon>
        <taxon>Elapinae</taxon>
        <taxon>Naja</taxon>
    </lineage>
</organism>
<keyword evidence="7" id="KW-0472">Membrane</keyword>
<feature type="chain" id="PRO_5034762997" description="Ig-like domain-containing protein" evidence="11">
    <location>
        <begin position="24"/>
        <end position="395"/>
    </location>
</feature>
<dbReference type="InterPro" id="IPR001039">
    <property type="entry name" value="MHC_I_a_a1/a2"/>
</dbReference>
<dbReference type="InterPro" id="IPR050208">
    <property type="entry name" value="MHC_class-I_related"/>
</dbReference>
<dbReference type="GO" id="GO:0002474">
    <property type="term" value="P:antigen processing and presentation of peptide antigen via MHC class I"/>
    <property type="evidence" value="ECO:0007669"/>
    <property type="project" value="UniProtKB-KW"/>
</dbReference>
<dbReference type="InterPro" id="IPR037055">
    <property type="entry name" value="MHC_I-like_Ag-recog_sf"/>
</dbReference>
<dbReference type="InterPro" id="IPR036179">
    <property type="entry name" value="Ig-like_dom_sf"/>
</dbReference>
<dbReference type="FunFam" id="2.60.40.10:FF:000204">
    <property type="entry name" value="Major histocompatibility complex, class I-related protein"/>
    <property type="match status" value="1"/>
</dbReference>
<dbReference type="SUPFAM" id="SSF54452">
    <property type="entry name" value="MHC antigen-recognition domain"/>
    <property type="match status" value="1"/>
</dbReference>
<evidence type="ECO:0000256" key="4">
    <source>
        <dbReference type="ARBA" id="ARBA00022729"/>
    </source>
</evidence>
<dbReference type="Gene3D" id="3.30.500.10">
    <property type="entry name" value="MHC class I-like antigen recognition-like"/>
    <property type="match status" value="1"/>
</dbReference>
<keyword evidence="9" id="KW-0325">Glycoprotein</keyword>
<keyword evidence="8" id="KW-1015">Disulfide bond</keyword>
<evidence type="ECO:0000256" key="3">
    <source>
        <dbReference type="ARBA" id="ARBA00022692"/>
    </source>
</evidence>
<dbReference type="GeneTree" id="ENSGT01150000286995"/>
<dbReference type="Proteomes" id="UP000694559">
    <property type="component" value="Unplaced"/>
</dbReference>
<keyword evidence="3" id="KW-0812">Transmembrane</keyword>
<evidence type="ECO:0000256" key="2">
    <source>
        <dbReference type="ARBA" id="ARBA00022451"/>
    </source>
</evidence>
<dbReference type="PROSITE" id="PS00290">
    <property type="entry name" value="IG_MHC"/>
    <property type="match status" value="1"/>
</dbReference>
<feature type="signal peptide" evidence="11">
    <location>
        <begin position="1"/>
        <end position="23"/>
    </location>
</feature>
<sequence>MGSSSVPLWLLLLLAVALRDSCASSHSLKFFFTAISEPSQGQPHFVSVGYMDGQVFVHYNSHDRMVTPRVSWIEKYVGKEDPKYWDINSRKVRGSETMFRKNLEILRRRYNQSEGSHIIQWMYGCELRRDGSKGGFNQYGYDGSTFLTFDKATLTWVAPDPQAQITQRKWDAIPRLNQKRKTYLEEICINWIRKYLSYGNETLLRTAMECFKDHNHHLESGKTEVEDGMETHVCHLDGFYPREIDASWTRDGEVWEEETFHGSVAPNADGTYHYWLSIWIDPKERGRYRCHVEHDSLQEPLALALEGERLQGGKRLGSLAGWEVVGEESGPRCVQVPQVLKLSSLKIPALSIWRSLKCLKRDISGQGEPWVEEEEFKFFLHQTHDLGRLVGLLLQ</sequence>
<evidence type="ECO:0000256" key="7">
    <source>
        <dbReference type="ARBA" id="ARBA00023136"/>
    </source>
</evidence>
<keyword evidence="4 11" id="KW-0732">Signal</keyword>
<dbReference type="GO" id="GO:0009897">
    <property type="term" value="C:external side of plasma membrane"/>
    <property type="evidence" value="ECO:0007669"/>
    <property type="project" value="TreeGrafter"/>
</dbReference>
<name>A0A8C6XA13_NAJNA</name>
<comment type="subcellular location">
    <subcellularLocation>
        <location evidence="1">Membrane</location>
        <topology evidence="1">Single-pass type I membrane protein</topology>
    </subcellularLocation>
</comment>
<evidence type="ECO:0000313" key="13">
    <source>
        <dbReference type="Ensembl" id="ENSNNAP00000011197.1"/>
    </source>
</evidence>
<comment type="similarity">
    <text evidence="10">Belongs to the MHC class I family.</text>
</comment>
<dbReference type="PANTHER" id="PTHR16675">
    <property type="entry name" value="MHC CLASS I-RELATED"/>
    <property type="match status" value="1"/>
</dbReference>
<evidence type="ECO:0000256" key="5">
    <source>
        <dbReference type="ARBA" id="ARBA00022859"/>
    </source>
</evidence>
<dbReference type="Pfam" id="PF00129">
    <property type="entry name" value="MHC_I"/>
    <property type="match status" value="1"/>
</dbReference>
<dbReference type="AlphaFoldDB" id="A0A8C6XA13"/>
<evidence type="ECO:0000313" key="14">
    <source>
        <dbReference type="Proteomes" id="UP000694559"/>
    </source>
</evidence>
<evidence type="ECO:0000256" key="11">
    <source>
        <dbReference type="SAM" id="SignalP"/>
    </source>
</evidence>
<dbReference type="SUPFAM" id="SSF48726">
    <property type="entry name" value="Immunoglobulin"/>
    <property type="match status" value="1"/>
</dbReference>
<dbReference type="Pfam" id="PF07654">
    <property type="entry name" value="C1-set"/>
    <property type="match status" value="1"/>
</dbReference>
<proteinExistence type="inferred from homology"/>
<dbReference type="OrthoDB" id="8936120at2759"/>
<dbReference type="InterPro" id="IPR011161">
    <property type="entry name" value="MHC_I-like_Ag-recog"/>
</dbReference>
<dbReference type="PRINTS" id="PR01638">
    <property type="entry name" value="MHCCLASSI"/>
</dbReference>
<feature type="domain" description="Ig-like" evidence="12">
    <location>
        <begin position="201"/>
        <end position="302"/>
    </location>
</feature>
<dbReference type="PROSITE" id="PS50835">
    <property type="entry name" value="IG_LIKE"/>
    <property type="match status" value="1"/>
</dbReference>
<reference evidence="13" key="2">
    <citation type="submission" date="2025-09" db="UniProtKB">
        <authorList>
            <consortium name="Ensembl"/>
        </authorList>
    </citation>
    <scope>IDENTIFICATION</scope>
</reference>
<dbReference type="FunFam" id="3.30.500.10:FF:000001">
    <property type="entry name" value="H-2 class I histocompatibility antigen, alpha chain"/>
    <property type="match status" value="1"/>
</dbReference>
<evidence type="ECO:0000256" key="6">
    <source>
        <dbReference type="ARBA" id="ARBA00022989"/>
    </source>
</evidence>
<accession>A0A8C6XA13</accession>
<evidence type="ECO:0000256" key="10">
    <source>
        <dbReference type="RuleBase" id="RU004439"/>
    </source>
</evidence>
<keyword evidence="14" id="KW-1185">Reference proteome</keyword>
<dbReference type="InterPro" id="IPR011162">
    <property type="entry name" value="MHC_I/II-like_Ag-recog"/>
</dbReference>
<evidence type="ECO:0000256" key="8">
    <source>
        <dbReference type="ARBA" id="ARBA00023157"/>
    </source>
</evidence>
<dbReference type="GO" id="GO:0005615">
    <property type="term" value="C:extracellular space"/>
    <property type="evidence" value="ECO:0007669"/>
    <property type="project" value="TreeGrafter"/>
</dbReference>
<evidence type="ECO:0000256" key="9">
    <source>
        <dbReference type="ARBA" id="ARBA00023180"/>
    </source>
</evidence>
<evidence type="ECO:0000259" key="12">
    <source>
        <dbReference type="PROSITE" id="PS50835"/>
    </source>
</evidence>
<dbReference type="Gene3D" id="2.60.40.10">
    <property type="entry name" value="Immunoglobulins"/>
    <property type="match status" value="1"/>
</dbReference>
<keyword evidence="6" id="KW-1133">Transmembrane helix</keyword>
<dbReference type="PANTHER" id="PTHR16675:SF242">
    <property type="entry name" value="MAJOR HISTOCOMPATIBILITY COMPLEX CLASS I-RELATED GENE PROTEIN"/>
    <property type="match status" value="1"/>
</dbReference>
<reference evidence="13" key="1">
    <citation type="submission" date="2025-08" db="UniProtKB">
        <authorList>
            <consortium name="Ensembl"/>
        </authorList>
    </citation>
    <scope>IDENTIFICATION</scope>
</reference>
<dbReference type="SMART" id="SM00407">
    <property type="entry name" value="IGc1"/>
    <property type="match status" value="1"/>
</dbReference>
<keyword evidence="5" id="KW-0391">Immunity</keyword>
<dbReference type="InterPro" id="IPR003597">
    <property type="entry name" value="Ig_C1-set"/>
</dbReference>
<dbReference type="InterPro" id="IPR007110">
    <property type="entry name" value="Ig-like_dom"/>
</dbReference>
<protein>
    <recommendedName>
        <fullName evidence="12">Ig-like domain-containing protein</fullName>
    </recommendedName>
</protein>